<proteinExistence type="predicted"/>
<evidence type="ECO:0000313" key="3">
    <source>
        <dbReference type="Proteomes" id="UP000284120"/>
    </source>
</evidence>
<feature type="domain" description="Anti-bacteriophage protein A/HamA C-terminal" evidence="1">
    <location>
        <begin position="9"/>
        <end position="306"/>
    </location>
</feature>
<dbReference type="InterPro" id="IPR014976">
    <property type="entry name" value="AbpA_HamA_C"/>
</dbReference>
<dbReference type="OrthoDB" id="4964195at2"/>
<accession>A0A3S3QG32</accession>
<evidence type="ECO:0000313" key="2">
    <source>
        <dbReference type="EMBL" id="RWU08190.1"/>
    </source>
</evidence>
<organism evidence="2 3">
    <name type="scientific">Pedobacter chitinilyticus</name>
    <dbReference type="NCBI Taxonomy" id="2233776"/>
    <lineage>
        <taxon>Bacteria</taxon>
        <taxon>Pseudomonadati</taxon>
        <taxon>Bacteroidota</taxon>
        <taxon>Sphingobacteriia</taxon>
        <taxon>Sphingobacteriales</taxon>
        <taxon>Sphingobacteriaceae</taxon>
        <taxon>Pedobacter</taxon>
    </lineage>
</organism>
<reference evidence="2 3" key="1">
    <citation type="submission" date="2018-06" db="EMBL/GenBank/DDBJ databases">
        <title>Pedobacter endophyticus sp. nov., an endophytic bacterium isolated from a leaf of Triticum aestivum.</title>
        <authorList>
            <person name="Zhang L."/>
        </authorList>
    </citation>
    <scope>NUCLEOTIDE SEQUENCE [LARGE SCALE GENOMIC DNA]</scope>
    <source>
        <strain evidence="2 3">CM134L-2</strain>
    </source>
</reference>
<dbReference type="EMBL" id="SAYW01000002">
    <property type="protein sequence ID" value="RWU08190.1"/>
    <property type="molecule type" value="Genomic_DNA"/>
</dbReference>
<keyword evidence="3" id="KW-1185">Reference proteome</keyword>
<comment type="caution">
    <text evidence="2">The sequence shown here is derived from an EMBL/GenBank/DDBJ whole genome shotgun (WGS) entry which is preliminary data.</text>
</comment>
<dbReference type="Pfam" id="PF08878">
    <property type="entry name" value="HamA"/>
    <property type="match status" value="1"/>
</dbReference>
<dbReference type="RefSeq" id="WP_113646715.1">
    <property type="nucleotide sequence ID" value="NZ_QMHN01000002.1"/>
</dbReference>
<name>A0A3S3QG32_9SPHI</name>
<sequence>MIEPSIKDEFLDLFYADIVDLELENSNRLNVFTLRISNNSFAYSDLVEHLGNKLYHFALSRNEIKVLKESDQLNTLIRKSKEKLVDYIEREKEEKKLTGTEGGELGELLLYCLLECHLKAPKILTKLEIKTSQQKYVNGADGVHLLKVNEKDYQLIFGESKLHADLTQGIYKAFESIGTLLENRSKKLNFEIDLVNSQLLKDTFDDQTYNTIKKILLPSAREDATNMDYSFGIFLGFDLAITEEELKKKNSDFRDAVRARIKKEIEEKVESINFQIRKEHFTGYNFYLYIIPFSDLAKNRLEIIKSISE</sequence>
<gene>
    <name evidence="2" type="ORF">DPV69_07350</name>
</gene>
<protein>
    <submittedName>
        <fullName evidence="2">DUF1837 domain-containing protein</fullName>
    </submittedName>
</protein>
<dbReference type="AlphaFoldDB" id="A0A3S3QG32"/>
<evidence type="ECO:0000259" key="1">
    <source>
        <dbReference type="Pfam" id="PF08878"/>
    </source>
</evidence>
<dbReference type="Proteomes" id="UP000284120">
    <property type="component" value="Unassembled WGS sequence"/>
</dbReference>